<dbReference type="PROSITE" id="PS50157">
    <property type="entry name" value="ZINC_FINGER_C2H2_2"/>
    <property type="match status" value="1"/>
</dbReference>
<evidence type="ECO:0000256" key="2">
    <source>
        <dbReference type="SAM" id="MobiDB-lite"/>
    </source>
</evidence>
<feature type="domain" description="C2H2-type" evidence="3">
    <location>
        <begin position="193"/>
        <end position="217"/>
    </location>
</feature>
<reference evidence="4 5" key="1">
    <citation type="submission" date="2019-09" db="EMBL/GenBank/DDBJ databases">
        <title>Draft genome of the ectomycorrhizal ascomycete Sphaerosporella brunnea.</title>
        <authorList>
            <consortium name="DOE Joint Genome Institute"/>
            <person name="Benucci G.M."/>
            <person name="Marozzi G."/>
            <person name="Antonielli L."/>
            <person name="Sanchez S."/>
            <person name="Marco P."/>
            <person name="Wang X."/>
            <person name="Falini L.B."/>
            <person name="Barry K."/>
            <person name="Haridas S."/>
            <person name="Lipzen A."/>
            <person name="Labutti K."/>
            <person name="Grigoriev I.V."/>
            <person name="Murat C."/>
            <person name="Martin F."/>
            <person name="Albertini E."/>
            <person name="Donnini D."/>
            <person name="Bonito G."/>
        </authorList>
    </citation>
    <scope>NUCLEOTIDE SEQUENCE [LARGE SCALE GENOMIC DNA]</scope>
    <source>
        <strain evidence="4 5">Sb_GMNB300</strain>
    </source>
</reference>
<sequence length="581" mass="64946">METTHITEIENGCGDERIGVVEETSAAGSADEKSALSTSTEEKQPEGEDLENKQADAAHPTQPEMNKTRCAVPTNATDEIPEPLRIDKIDRPDPEEAHKTSILGSDADAAHQPPEESTAVRSAEEIRQLKARIEALSQEKDQLSREKDELREKNHDLSRRQQNSVQTISVLHKVTLEQSKGDVWLDNWDPCIFRCTKCNRPLATRERLDLHQARWHSPGLERLEIGKYASPQREAGPELEKLVKDGDLILQTPLRSFLVSSQVLCMTSKVFQKMCGRASPFKEAADVRRANVLGCSPAVICLEDDLEALKFILMVLHHRHDMLPPNLGFDALVEVAGICDKYEFHSSLKLVVDNYLEPHKSILTSDSDGYENWLFLSYVFGHAEAFTQVSKKLILAMSFPGDHLQCYSRPCVSCALSNYTPSAIIDKILEKRQTAVDKIRNHVESIQTQWSHSSGEKATRHCTRARDQDACDALLLGHLINSVAKHRLNEDQTWKQSLQSIANGIKQIPNLCFPGESVSTIGPGIFTRPGSGSSIDFKHPYRTTTHLNCTWVTALQRTTVECINSIEGLQLSDFASSQRNV</sequence>
<dbReference type="InterPro" id="IPR011333">
    <property type="entry name" value="SKP1/BTB/POZ_sf"/>
</dbReference>
<dbReference type="InterPro" id="IPR013087">
    <property type="entry name" value="Znf_C2H2_type"/>
</dbReference>
<evidence type="ECO:0000313" key="4">
    <source>
        <dbReference type="EMBL" id="KAA8894536.1"/>
    </source>
</evidence>
<proteinExistence type="predicted"/>
<evidence type="ECO:0000259" key="3">
    <source>
        <dbReference type="PROSITE" id="PS50157"/>
    </source>
</evidence>
<feature type="compositionally biased region" description="Basic and acidic residues" evidence="2">
    <location>
        <begin position="137"/>
        <end position="159"/>
    </location>
</feature>
<evidence type="ECO:0000256" key="1">
    <source>
        <dbReference type="PROSITE-ProRule" id="PRU00042"/>
    </source>
</evidence>
<name>A0A5J5EI00_9PEZI</name>
<dbReference type="CDD" id="cd14686">
    <property type="entry name" value="bZIP"/>
    <property type="match status" value="1"/>
</dbReference>
<keyword evidence="1" id="KW-0862">Zinc</keyword>
<accession>A0A5J5EI00</accession>
<protein>
    <recommendedName>
        <fullName evidence="3">C2H2-type domain-containing protein</fullName>
    </recommendedName>
</protein>
<feature type="compositionally biased region" description="Basic and acidic residues" evidence="2">
    <location>
        <begin position="1"/>
        <end position="20"/>
    </location>
</feature>
<feature type="compositionally biased region" description="Basic and acidic residues" evidence="2">
    <location>
        <begin position="82"/>
        <end position="99"/>
    </location>
</feature>
<dbReference type="InParanoid" id="A0A5J5EI00"/>
<dbReference type="EMBL" id="VXIS01000333">
    <property type="protein sequence ID" value="KAA8894536.1"/>
    <property type="molecule type" value="Genomic_DNA"/>
</dbReference>
<feature type="region of interest" description="Disordered" evidence="2">
    <location>
        <begin position="1"/>
        <end position="122"/>
    </location>
</feature>
<dbReference type="PROSITE" id="PS00028">
    <property type="entry name" value="ZINC_FINGER_C2H2_1"/>
    <property type="match status" value="1"/>
</dbReference>
<keyword evidence="1" id="KW-0863">Zinc-finger</keyword>
<evidence type="ECO:0000313" key="5">
    <source>
        <dbReference type="Proteomes" id="UP000326924"/>
    </source>
</evidence>
<dbReference type="Proteomes" id="UP000326924">
    <property type="component" value="Unassembled WGS sequence"/>
</dbReference>
<feature type="compositionally biased region" description="Basic and acidic residues" evidence="2">
    <location>
        <begin position="30"/>
        <end position="56"/>
    </location>
</feature>
<dbReference type="GO" id="GO:0008270">
    <property type="term" value="F:zinc ion binding"/>
    <property type="evidence" value="ECO:0007669"/>
    <property type="project" value="UniProtKB-KW"/>
</dbReference>
<comment type="caution">
    <text evidence="4">The sequence shown here is derived from an EMBL/GenBank/DDBJ whole genome shotgun (WGS) entry which is preliminary data.</text>
</comment>
<organism evidence="4 5">
    <name type="scientific">Sphaerosporella brunnea</name>
    <dbReference type="NCBI Taxonomy" id="1250544"/>
    <lineage>
        <taxon>Eukaryota</taxon>
        <taxon>Fungi</taxon>
        <taxon>Dikarya</taxon>
        <taxon>Ascomycota</taxon>
        <taxon>Pezizomycotina</taxon>
        <taxon>Pezizomycetes</taxon>
        <taxon>Pezizales</taxon>
        <taxon>Pyronemataceae</taxon>
        <taxon>Sphaerosporella</taxon>
    </lineage>
</organism>
<keyword evidence="5" id="KW-1185">Reference proteome</keyword>
<dbReference type="OrthoDB" id="5275938at2759"/>
<dbReference type="AlphaFoldDB" id="A0A5J5EI00"/>
<keyword evidence="1" id="KW-0479">Metal-binding</keyword>
<feature type="region of interest" description="Disordered" evidence="2">
    <location>
        <begin position="137"/>
        <end position="162"/>
    </location>
</feature>
<dbReference type="Gene3D" id="3.30.710.10">
    <property type="entry name" value="Potassium Channel Kv1.1, Chain A"/>
    <property type="match status" value="1"/>
</dbReference>
<gene>
    <name evidence="4" type="ORF">FN846DRAFT_973635</name>
</gene>